<gene>
    <name evidence="8" type="ORF">CWS72_00400</name>
</gene>
<feature type="binding site" evidence="7">
    <location>
        <position position="103"/>
    </location>
    <ligand>
        <name>Zn(2+)</name>
        <dbReference type="ChEBI" id="CHEBI:29105"/>
    </ligand>
</feature>
<dbReference type="OrthoDB" id="9801127at2"/>
<sequence>MTPAARLFTKASVSRAPDRPLRLTPLRSGILEIVTRHRRPIRAYEILEQLSGHMGKRVFPPTVYRTLDYLTRSGVVKRIECLNAYVAILQTADTSLLFICNACGSAVGVPDPDIDGSLAKDADAAGFAIEHSLLEVRGLCRNCRSQADS</sequence>
<dbReference type="RefSeq" id="WP_101248579.1">
    <property type="nucleotide sequence ID" value="NZ_PIUM01000001.1"/>
</dbReference>
<evidence type="ECO:0000256" key="1">
    <source>
        <dbReference type="ARBA" id="ARBA00007957"/>
    </source>
</evidence>
<feature type="binding site" evidence="7">
    <location>
        <position position="143"/>
    </location>
    <ligand>
        <name>Zn(2+)</name>
        <dbReference type="ChEBI" id="CHEBI:29105"/>
    </ligand>
</feature>
<comment type="caution">
    <text evidence="8">The sequence shown here is derived from an EMBL/GenBank/DDBJ whole genome shotgun (WGS) entry which is preliminary data.</text>
</comment>
<evidence type="ECO:0000256" key="7">
    <source>
        <dbReference type="PIRSR" id="PIRSR602481-1"/>
    </source>
</evidence>
<dbReference type="GO" id="GO:0008270">
    <property type="term" value="F:zinc ion binding"/>
    <property type="evidence" value="ECO:0007669"/>
    <property type="project" value="TreeGrafter"/>
</dbReference>
<dbReference type="Pfam" id="PF01475">
    <property type="entry name" value="FUR"/>
    <property type="match status" value="1"/>
</dbReference>
<dbReference type="AlphaFoldDB" id="A0A2N3Q110"/>
<evidence type="ECO:0000313" key="8">
    <source>
        <dbReference type="EMBL" id="PKU26349.1"/>
    </source>
</evidence>
<dbReference type="InterPro" id="IPR036388">
    <property type="entry name" value="WH-like_DNA-bd_sf"/>
</dbReference>
<keyword evidence="4" id="KW-0805">Transcription regulation</keyword>
<dbReference type="GO" id="GO:0005829">
    <property type="term" value="C:cytosol"/>
    <property type="evidence" value="ECO:0007669"/>
    <property type="project" value="TreeGrafter"/>
</dbReference>
<organism evidence="8 9">
    <name type="scientific">Telmatospirillum siberiense</name>
    <dbReference type="NCBI Taxonomy" id="382514"/>
    <lineage>
        <taxon>Bacteria</taxon>
        <taxon>Pseudomonadati</taxon>
        <taxon>Pseudomonadota</taxon>
        <taxon>Alphaproteobacteria</taxon>
        <taxon>Rhodospirillales</taxon>
        <taxon>Rhodospirillaceae</taxon>
        <taxon>Telmatospirillum</taxon>
    </lineage>
</organism>
<dbReference type="GO" id="GO:0045892">
    <property type="term" value="P:negative regulation of DNA-templated transcription"/>
    <property type="evidence" value="ECO:0007669"/>
    <property type="project" value="TreeGrafter"/>
</dbReference>
<keyword evidence="9" id="KW-1185">Reference proteome</keyword>
<keyword evidence="7" id="KW-0479">Metal-binding</keyword>
<dbReference type="InterPro" id="IPR043135">
    <property type="entry name" value="Fur_C"/>
</dbReference>
<keyword evidence="5" id="KW-0238">DNA-binding</keyword>
<protein>
    <submittedName>
        <fullName evidence="8">Fur family transcriptional regulator</fullName>
    </submittedName>
</protein>
<keyword evidence="3 7" id="KW-0862">Zinc</keyword>
<accession>A0A2N3Q110</accession>
<keyword evidence="2" id="KW-0678">Repressor</keyword>
<dbReference type="PANTHER" id="PTHR33202:SF6">
    <property type="entry name" value="ZINC UPTAKE REGULATION PROTEIN"/>
    <property type="match status" value="1"/>
</dbReference>
<feature type="binding site" evidence="7">
    <location>
        <position position="140"/>
    </location>
    <ligand>
        <name>Zn(2+)</name>
        <dbReference type="ChEBI" id="CHEBI:29105"/>
    </ligand>
</feature>
<dbReference type="InterPro" id="IPR036390">
    <property type="entry name" value="WH_DNA-bd_sf"/>
</dbReference>
<proteinExistence type="inferred from homology"/>
<dbReference type="PANTHER" id="PTHR33202">
    <property type="entry name" value="ZINC UPTAKE REGULATION PROTEIN"/>
    <property type="match status" value="1"/>
</dbReference>
<evidence type="ECO:0000256" key="2">
    <source>
        <dbReference type="ARBA" id="ARBA00022491"/>
    </source>
</evidence>
<evidence type="ECO:0000256" key="3">
    <source>
        <dbReference type="ARBA" id="ARBA00022833"/>
    </source>
</evidence>
<name>A0A2N3Q110_9PROT</name>
<evidence type="ECO:0000256" key="5">
    <source>
        <dbReference type="ARBA" id="ARBA00023125"/>
    </source>
</evidence>
<dbReference type="GO" id="GO:0000976">
    <property type="term" value="F:transcription cis-regulatory region binding"/>
    <property type="evidence" value="ECO:0007669"/>
    <property type="project" value="TreeGrafter"/>
</dbReference>
<comment type="cofactor">
    <cofactor evidence="7">
        <name>Zn(2+)</name>
        <dbReference type="ChEBI" id="CHEBI:29105"/>
    </cofactor>
    <text evidence="7">Binds 1 zinc ion per subunit.</text>
</comment>
<reference evidence="9" key="1">
    <citation type="submission" date="2017-12" db="EMBL/GenBank/DDBJ databases">
        <title>Draft genome sequence of Telmatospirillum siberiense 26-4b1T, an acidotolerant peatland alphaproteobacterium potentially involved in sulfur cycling.</title>
        <authorList>
            <person name="Hausmann B."/>
            <person name="Pjevac P."/>
            <person name="Schreck K."/>
            <person name="Herbold C.W."/>
            <person name="Daims H."/>
            <person name="Wagner M."/>
            <person name="Pester M."/>
            <person name="Loy A."/>
        </authorList>
    </citation>
    <scope>NUCLEOTIDE SEQUENCE [LARGE SCALE GENOMIC DNA]</scope>
    <source>
        <strain evidence="9">26-4b1</strain>
    </source>
</reference>
<dbReference type="Gene3D" id="1.10.10.10">
    <property type="entry name" value="Winged helix-like DNA-binding domain superfamily/Winged helix DNA-binding domain"/>
    <property type="match status" value="1"/>
</dbReference>
<dbReference type="EMBL" id="PIUM01000001">
    <property type="protein sequence ID" value="PKU26349.1"/>
    <property type="molecule type" value="Genomic_DNA"/>
</dbReference>
<evidence type="ECO:0000313" key="9">
    <source>
        <dbReference type="Proteomes" id="UP000233293"/>
    </source>
</evidence>
<dbReference type="GO" id="GO:1900376">
    <property type="term" value="P:regulation of secondary metabolite biosynthetic process"/>
    <property type="evidence" value="ECO:0007669"/>
    <property type="project" value="TreeGrafter"/>
</dbReference>
<evidence type="ECO:0000256" key="6">
    <source>
        <dbReference type="ARBA" id="ARBA00023163"/>
    </source>
</evidence>
<dbReference type="Gene3D" id="3.30.1490.190">
    <property type="match status" value="1"/>
</dbReference>
<dbReference type="GO" id="GO:0003700">
    <property type="term" value="F:DNA-binding transcription factor activity"/>
    <property type="evidence" value="ECO:0007669"/>
    <property type="project" value="InterPro"/>
</dbReference>
<feature type="binding site" evidence="7">
    <location>
        <position position="100"/>
    </location>
    <ligand>
        <name>Zn(2+)</name>
        <dbReference type="ChEBI" id="CHEBI:29105"/>
    </ligand>
</feature>
<dbReference type="SUPFAM" id="SSF46785">
    <property type="entry name" value="Winged helix' DNA-binding domain"/>
    <property type="match status" value="1"/>
</dbReference>
<evidence type="ECO:0000256" key="4">
    <source>
        <dbReference type="ARBA" id="ARBA00023015"/>
    </source>
</evidence>
<dbReference type="InterPro" id="IPR002481">
    <property type="entry name" value="FUR"/>
</dbReference>
<keyword evidence="6" id="KW-0804">Transcription</keyword>
<comment type="similarity">
    <text evidence="1">Belongs to the Fur family.</text>
</comment>
<dbReference type="Proteomes" id="UP000233293">
    <property type="component" value="Unassembled WGS sequence"/>
</dbReference>